<dbReference type="GO" id="GO:0050909">
    <property type="term" value="P:sensory perception of taste"/>
    <property type="evidence" value="ECO:0007669"/>
    <property type="project" value="InterPro"/>
</dbReference>
<keyword evidence="5 6" id="KW-0472">Membrane</keyword>
<comment type="function">
    <text evidence="6">Gustatory receptor which mediates acceptance or avoidance behavior, depending on its substrates.</text>
</comment>
<dbReference type="EMBL" id="OU899036">
    <property type="protein sequence ID" value="CAH1733379.1"/>
    <property type="molecule type" value="Genomic_DNA"/>
</dbReference>
<comment type="subcellular location">
    <subcellularLocation>
        <location evidence="1 6">Cell membrane</location>
        <topology evidence="1 6">Multi-pass membrane protein</topology>
    </subcellularLocation>
</comment>
<comment type="similarity">
    <text evidence="6">Belongs to the insect chemoreceptor superfamily. Gustatory receptor (GR) family.</text>
</comment>
<sequence length="398" mass="46624">MTTVFHKTLRPILILSKCVGLIDISYTVKSTGLLVQNINSTFHVILEIARMIVLLLCTYIYFHQFDSEFHLLQIINIIKLWIIIIAARLSTLWIIKFINGIIEFDRKIESFSTNLLIPQRSWGKKQWDMIFILLFVYFIGFKSLYFYFLSIKIENIISLLIYYLLFTLPFFIDYVVTISSCFFLQSLYVRFQTLNDFWKCLPADLVDVSHQWTHIEIVNLMENTRLLHSELCELLKTFTQGYGPLLLGFFTSSFINLLLSIYFIVNNGSLSVSHSSINVWEQIIPLIIHVQMVTFLMLIIVFVSFINEKRMEVISYLRLYRISNLQLDVKRQIKMFMNQISACNSDQISAFGFFDINLNLVTIILVLLISGVITLIQMKDHPMMLKLNNDTKSFLEKL</sequence>
<gene>
    <name evidence="7" type="ORF">APHIGO_LOCUS9697</name>
</gene>
<name>A0A9P0NNV5_APHGO</name>
<evidence type="ECO:0000256" key="5">
    <source>
        <dbReference type="ARBA" id="ARBA00023136"/>
    </source>
</evidence>
<dbReference type="GO" id="GO:0007165">
    <property type="term" value="P:signal transduction"/>
    <property type="evidence" value="ECO:0007669"/>
    <property type="project" value="UniProtKB-KW"/>
</dbReference>
<evidence type="ECO:0000256" key="4">
    <source>
        <dbReference type="ARBA" id="ARBA00022989"/>
    </source>
</evidence>
<evidence type="ECO:0000256" key="3">
    <source>
        <dbReference type="ARBA" id="ARBA00022692"/>
    </source>
</evidence>
<protein>
    <recommendedName>
        <fullName evidence="6">Gustatory receptor</fullName>
    </recommendedName>
</protein>
<accession>A0A9P0NNV5</accession>
<feature type="transmembrane region" description="Helical" evidence="6">
    <location>
        <begin position="286"/>
        <end position="306"/>
    </location>
</feature>
<feature type="transmembrane region" description="Helical" evidence="6">
    <location>
        <begin position="129"/>
        <end position="148"/>
    </location>
</feature>
<dbReference type="AlphaFoldDB" id="A0A9P0NNV5"/>
<evidence type="ECO:0000313" key="8">
    <source>
        <dbReference type="Proteomes" id="UP001154329"/>
    </source>
</evidence>
<dbReference type="GO" id="GO:0005886">
    <property type="term" value="C:plasma membrane"/>
    <property type="evidence" value="ECO:0007669"/>
    <property type="project" value="UniProtKB-SubCell"/>
</dbReference>
<keyword evidence="6" id="KW-0807">Transducer</keyword>
<feature type="transmembrane region" description="Helical" evidence="6">
    <location>
        <begin position="74"/>
        <end position="95"/>
    </location>
</feature>
<feature type="transmembrane region" description="Helical" evidence="6">
    <location>
        <begin position="245"/>
        <end position="265"/>
    </location>
</feature>
<evidence type="ECO:0000313" key="7">
    <source>
        <dbReference type="EMBL" id="CAH1733379.1"/>
    </source>
</evidence>
<dbReference type="Proteomes" id="UP001154329">
    <property type="component" value="Chromosome 3"/>
</dbReference>
<reference evidence="7" key="1">
    <citation type="submission" date="2022-02" db="EMBL/GenBank/DDBJ databases">
        <authorList>
            <person name="King R."/>
        </authorList>
    </citation>
    <scope>NUCLEOTIDE SEQUENCE</scope>
</reference>
<keyword evidence="6" id="KW-0675">Receptor</keyword>
<proteinExistence type="inferred from homology"/>
<feature type="transmembrane region" description="Helical" evidence="6">
    <location>
        <begin position="160"/>
        <end position="188"/>
    </location>
</feature>
<keyword evidence="4 6" id="KW-1133">Transmembrane helix</keyword>
<evidence type="ECO:0000256" key="6">
    <source>
        <dbReference type="RuleBase" id="RU363108"/>
    </source>
</evidence>
<dbReference type="Pfam" id="PF08395">
    <property type="entry name" value="7tm_7"/>
    <property type="match status" value="1"/>
</dbReference>
<feature type="transmembrane region" description="Helical" evidence="6">
    <location>
        <begin position="40"/>
        <end position="62"/>
    </location>
</feature>
<evidence type="ECO:0000256" key="2">
    <source>
        <dbReference type="ARBA" id="ARBA00022475"/>
    </source>
</evidence>
<keyword evidence="3 6" id="KW-0812">Transmembrane</keyword>
<dbReference type="InterPro" id="IPR013604">
    <property type="entry name" value="7TM_chemorcpt"/>
</dbReference>
<keyword evidence="8" id="KW-1185">Reference proteome</keyword>
<feature type="transmembrane region" description="Helical" evidence="6">
    <location>
        <begin position="356"/>
        <end position="376"/>
    </location>
</feature>
<reference evidence="7" key="2">
    <citation type="submission" date="2022-10" db="EMBL/GenBank/DDBJ databases">
        <authorList>
            <consortium name="ENA_rothamsted_submissions"/>
            <consortium name="culmorum"/>
            <person name="King R."/>
        </authorList>
    </citation>
    <scope>NUCLEOTIDE SEQUENCE</scope>
</reference>
<keyword evidence="2 6" id="KW-1003">Cell membrane</keyword>
<organism evidence="7 8">
    <name type="scientific">Aphis gossypii</name>
    <name type="common">Cotton aphid</name>
    <dbReference type="NCBI Taxonomy" id="80765"/>
    <lineage>
        <taxon>Eukaryota</taxon>
        <taxon>Metazoa</taxon>
        <taxon>Ecdysozoa</taxon>
        <taxon>Arthropoda</taxon>
        <taxon>Hexapoda</taxon>
        <taxon>Insecta</taxon>
        <taxon>Pterygota</taxon>
        <taxon>Neoptera</taxon>
        <taxon>Paraneoptera</taxon>
        <taxon>Hemiptera</taxon>
        <taxon>Sternorrhyncha</taxon>
        <taxon>Aphidomorpha</taxon>
        <taxon>Aphidoidea</taxon>
        <taxon>Aphididae</taxon>
        <taxon>Aphidini</taxon>
        <taxon>Aphis</taxon>
        <taxon>Aphis</taxon>
    </lineage>
</organism>
<evidence type="ECO:0000256" key="1">
    <source>
        <dbReference type="ARBA" id="ARBA00004651"/>
    </source>
</evidence>